<evidence type="ECO:0000256" key="10">
    <source>
        <dbReference type="SAM" id="Phobius"/>
    </source>
</evidence>
<evidence type="ECO:0000256" key="6">
    <source>
        <dbReference type="ARBA" id="ARBA00022989"/>
    </source>
</evidence>
<keyword evidence="3 10" id="KW-0812">Transmembrane</keyword>
<organism evidence="11 12">
    <name type="scientific">Lachancea mirantina</name>
    <dbReference type="NCBI Taxonomy" id="1230905"/>
    <lineage>
        <taxon>Eukaryota</taxon>
        <taxon>Fungi</taxon>
        <taxon>Dikarya</taxon>
        <taxon>Ascomycota</taxon>
        <taxon>Saccharomycotina</taxon>
        <taxon>Saccharomycetes</taxon>
        <taxon>Saccharomycetales</taxon>
        <taxon>Saccharomycetaceae</taxon>
        <taxon>Lachancea</taxon>
    </lineage>
</organism>
<keyword evidence="5" id="KW-0735">Signal-anchor</keyword>
<comment type="similarity">
    <text evidence="2 9">Belongs to the SPCS3 family.</text>
</comment>
<keyword evidence="7 9" id="KW-0472">Membrane</keyword>
<evidence type="ECO:0000256" key="5">
    <source>
        <dbReference type="ARBA" id="ARBA00022968"/>
    </source>
</evidence>
<evidence type="ECO:0000313" key="12">
    <source>
        <dbReference type="Proteomes" id="UP000191024"/>
    </source>
</evidence>
<dbReference type="PANTHER" id="PTHR12804:SF0">
    <property type="entry name" value="SIGNAL PEPTIDASE COMPLEX SUBUNIT 3"/>
    <property type="match status" value="1"/>
</dbReference>
<evidence type="ECO:0000256" key="4">
    <source>
        <dbReference type="ARBA" id="ARBA00022824"/>
    </source>
</evidence>
<dbReference type="GO" id="GO:0045047">
    <property type="term" value="P:protein targeting to ER"/>
    <property type="evidence" value="ECO:0007669"/>
    <property type="project" value="TreeGrafter"/>
</dbReference>
<evidence type="ECO:0000256" key="7">
    <source>
        <dbReference type="ARBA" id="ARBA00023136"/>
    </source>
</evidence>
<keyword evidence="4 9" id="KW-0256">Endoplasmic reticulum</keyword>
<reference evidence="11 12" key="1">
    <citation type="submission" date="2016-03" db="EMBL/GenBank/DDBJ databases">
        <authorList>
            <person name="Devillers H."/>
        </authorList>
    </citation>
    <scope>NUCLEOTIDE SEQUENCE [LARGE SCALE GENOMIC DNA]</scope>
    <source>
        <strain evidence="11">CBS 11717</strain>
    </source>
</reference>
<comment type="function">
    <text evidence="8">Essential component of the signal peptidase complex (SPC) which catalyzes the cleavage of N-terminal signal sequences from nascent proteins as they are translocated into the lumen of the endoplasmic reticulum. Essential for the SPC catalytic activity, possibly by stabilizing and positioning the active center of the complex close to the lumenal surface. Essential for viability.</text>
</comment>
<sequence>MFSLSQRFQQTSNHAVSFAIWAAVFVIATFCAQLYHDNVFNLASSISNVQPHINLRSSRYYGSTNGKPKENVKIAFDLEADLTPAFNWNTKQVFVYLTATYKGTRNKEVINEVTFWDKIITDPKDAVLNVHNAKSKYSIWDLEEKLAEREFQFKLHWNIQPWIGNLVYGETTGMTTATMTDSEKKSKPSSKKNAGI</sequence>
<dbReference type="PIRSF" id="PIRSF016089">
    <property type="entry name" value="SPC22"/>
    <property type="match status" value="1"/>
</dbReference>
<protein>
    <recommendedName>
        <fullName evidence="9">Signal peptidase subunit 3</fullName>
    </recommendedName>
</protein>
<dbReference type="STRING" id="1230905.A0A1G4KCT7"/>
<comment type="subcellular location">
    <subcellularLocation>
        <location evidence="1">Endoplasmic reticulum membrane</location>
        <topology evidence="1">Single-pass type II membrane protein</topology>
    </subcellularLocation>
</comment>
<dbReference type="Pfam" id="PF04573">
    <property type="entry name" value="SPC22"/>
    <property type="match status" value="1"/>
</dbReference>
<dbReference type="InterPro" id="IPR007653">
    <property type="entry name" value="SPC3"/>
</dbReference>
<dbReference type="Proteomes" id="UP000191024">
    <property type="component" value="Chromosome G"/>
</dbReference>
<keyword evidence="6 10" id="KW-1133">Transmembrane helix</keyword>
<evidence type="ECO:0000256" key="3">
    <source>
        <dbReference type="ARBA" id="ARBA00022692"/>
    </source>
</evidence>
<accession>A0A1G4KCT7</accession>
<dbReference type="OrthoDB" id="10261524at2759"/>
<keyword evidence="12" id="KW-1185">Reference proteome</keyword>
<evidence type="ECO:0000256" key="2">
    <source>
        <dbReference type="ARBA" id="ARBA00009289"/>
    </source>
</evidence>
<dbReference type="AlphaFoldDB" id="A0A1G4KCT7"/>
<dbReference type="GO" id="GO:0005787">
    <property type="term" value="C:signal peptidase complex"/>
    <property type="evidence" value="ECO:0007669"/>
    <property type="project" value="UniProtKB-UniRule"/>
</dbReference>
<evidence type="ECO:0000256" key="9">
    <source>
        <dbReference type="PIRNR" id="PIRNR016089"/>
    </source>
</evidence>
<proteinExistence type="inferred from homology"/>
<dbReference type="GO" id="GO:0006465">
    <property type="term" value="P:signal peptide processing"/>
    <property type="evidence" value="ECO:0007669"/>
    <property type="project" value="UniProtKB-UniRule"/>
</dbReference>
<dbReference type="EMBL" id="LT598469">
    <property type="protein sequence ID" value="SCV02243.1"/>
    <property type="molecule type" value="Genomic_DNA"/>
</dbReference>
<evidence type="ECO:0000313" key="11">
    <source>
        <dbReference type="EMBL" id="SCV02243.1"/>
    </source>
</evidence>
<dbReference type="PANTHER" id="PTHR12804">
    <property type="entry name" value="MICROSOMAL SIGNAL PEPTIDASE 23 KD SUBUNIT SPC22/23"/>
    <property type="match status" value="1"/>
</dbReference>
<evidence type="ECO:0000256" key="8">
    <source>
        <dbReference type="ARBA" id="ARBA00045670"/>
    </source>
</evidence>
<gene>
    <name evidence="11" type="ORF">LAMI_0G17194G</name>
</gene>
<name>A0A1G4KCT7_9SACH</name>
<feature type="transmembrane region" description="Helical" evidence="10">
    <location>
        <begin position="12"/>
        <end position="35"/>
    </location>
</feature>
<evidence type="ECO:0000256" key="1">
    <source>
        <dbReference type="ARBA" id="ARBA00004648"/>
    </source>
</evidence>